<feature type="transmembrane region" description="Helical" evidence="1">
    <location>
        <begin position="371"/>
        <end position="390"/>
    </location>
</feature>
<dbReference type="AlphaFoldDB" id="A0A2S7W858"/>
<proteinExistence type="predicted"/>
<feature type="transmembrane region" description="Helical" evidence="1">
    <location>
        <begin position="37"/>
        <end position="57"/>
    </location>
</feature>
<comment type="caution">
    <text evidence="2">The sequence shown here is derived from an EMBL/GenBank/DDBJ whole genome shotgun (WGS) entry which is preliminary data.</text>
</comment>
<name>A0A2S7W858_9FLAO</name>
<feature type="transmembrane region" description="Helical" evidence="1">
    <location>
        <begin position="396"/>
        <end position="413"/>
    </location>
</feature>
<evidence type="ECO:0000313" key="3">
    <source>
        <dbReference type="Proteomes" id="UP000237608"/>
    </source>
</evidence>
<evidence type="ECO:0008006" key="4">
    <source>
        <dbReference type="Google" id="ProtNLM"/>
    </source>
</evidence>
<keyword evidence="1" id="KW-0812">Transmembrane</keyword>
<keyword evidence="1" id="KW-1133">Transmembrane helix</keyword>
<protein>
    <recommendedName>
        <fullName evidence="4">O-antigen polymerase</fullName>
    </recommendedName>
</protein>
<feature type="transmembrane region" description="Helical" evidence="1">
    <location>
        <begin position="195"/>
        <end position="212"/>
    </location>
</feature>
<sequence>MPKVLINKNKKSIFYFLGLLMIFILALSSIFSPIKSLSFFNVIWALCIIGWFVFTFLENPTYLLLPSKHILAIYFYIFYTIIIAYLSGNGTIGNRFFELSQIPIFFMAFEKNKLLGRNNDNLFIIKLLIPFVLLTSIITLNAYRVNPYISRSLKVSQGLGVENLRKGIGGYDFIYFLVLLIPILIFVLGKTKKKTSRFVFIIMIILFSFNIVLSNFSTALLLLLLGLFMGFFVKKIKSSYFLIYLGFFVILSFTYNAFSLFFLDFMIELLGDSMGSYRLNEIKAFLLTGDEGVSIEGRTEVFQQSLNVFYQNPIFGKISSPLTKNLDGNITGFGQHSQILDTFALFGLFIGLLQIYIYFYPIKRYLKESKYVISGFSLSILLIFFTVITVNNATPSIGFAVFFIFPTVLNSLINNLHTNKNNYV</sequence>
<reference evidence="2 3" key="1">
    <citation type="submission" date="2016-12" db="EMBL/GenBank/DDBJ databases">
        <title>Trade-off between light-utilization and light-protection in marine flavobacteria.</title>
        <authorList>
            <person name="Kumagai Y."/>
            <person name="Yoshizawa S."/>
            <person name="Kogure K."/>
            <person name="Iwasaki W."/>
        </authorList>
    </citation>
    <scope>NUCLEOTIDE SEQUENCE [LARGE SCALE GENOMIC DNA]</scope>
    <source>
        <strain evidence="2 3">KCTC 22729</strain>
    </source>
</reference>
<feature type="transmembrane region" description="Helical" evidence="1">
    <location>
        <begin position="121"/>
        <end position="143"/>
    </location>
</feature>
<dbReference type="EMBL" id="MSCL01000001">
    <property type="protein sequence ID" value="PQJ73799.1"/>
    <property type="molecule type" value="Genomic_DNA"/>
</dbReference>
<feature type="transmembrane region" description="Helical" evidence="1">
    <location>
        <begin position="339"/>
        <end position="359"/>
    </location>
</feature>
<accession>A0A2S7W858</accession>
<gene>
    <name evidence="2" type="ORF">BTO13_00240</name>
</gene>
<organism evidence="2 3">
    <name type="scientific">Polaribacter gangjinensis</name>
    <dbReference type="NCBI Taxonomy" id="574710"/>
    <lineage>
        <taxon>Bacteria</taxon>
        <taxon>Pseudomonadati</taxon>
        <taxon>Bacteroidota</taxon>
        <taxon>Flavobacteriia</taxon>
        <taxon>Flavobacteriales</taxon>
        <taxon>Flavobacteriaceae</taxon>
    </lineage>
</organism>
<feature type="transmembrane region" description="Helical" evidence="1">
    <location>
        <begin position="69"/>
        <end position="86"/>
    </location>
</feature>
<feature type="transmembrane region" description="Helical" evidence="1">
    <location>
        <begin position="168"/>
        <end position="188"/>
    </location>
</feature>
<evidence type="ECO:0000256" key="1">
    <source>
        <dbReference type="SAM" id="Phobius"/>
    </source>
</evidence>
<keyword evidence="3" id="KW-1185">Reference proteome</keyword>
<feature type="transmembrane region" description="Helical" evidence="1">
    <location>
        <begin position="12"/>
        <end position="31"/>
    </location>
</feature>
<feature type="transmembrane region" description="Helical" evidence="1">
    <location>
        <begin position="241"/>
        <end position="263"/>
    </location>
</feature>
<keyword evidence="1" id="KW-0472">Membrane</keyword>
<dbReference type="Proteomes" id="UP000237608">
    <property type="component" value="Unassembled WGS sequence"/>
</dbReference>
<evidence type="ECO:0000313" key="2">
    <source>
        <dbReference type="EMBL" id="PQJ73799.1"/>
    </source>
</evidence>